<dbReference type="EMBL" id="MT143134">
    <property type="protein sequence ID" value="QJA93249.1"/>
    <property type="molecule type" value="Genomic_DNA"/>
</dbReference>
<organism evidence="2">
    <name type="scientific">viral metagenome</name>
    <dbReference type="NCBI Taxonomy" id="1070528"/>
    <lineage>
        <taxon>unclassified sequences</taxon>
        <taxon>metagenomes</taxon>
        <taxon>organismal metagenomes</taxon>
    </lineage>
</organism>
<dbReference type="AlphaFoldDB" id="A0A6M3LFV5"/>
<evidence type="ECO:0000313" key="2">
    <source>
        <dbReference type="EMBL" id="QJA93249.1"/>
    </source>
</evidence>
<name>A0A6M3LFV5_9ZZZZ</name>
<proteinExistence type="predicted"/>
<evidence type="ECO:0000313" key="1">
    <source>
        <dbReference type="EMBL" id="QJA78231.1"/>
    </source>
</evidence>
<reference evidence="2" key="1">
    <citation type="submission" date="2020-03" db="EMBL/GenBank/DDBJ databases">
        <title>The deep terrestrial virosphere.</title>
        <authorList>
            <person name="Holmfeldt K."/>
            <person name="Nilsson E."/>
            <person name="Simone D."/>
            <person name="Lopez-Fernandez M."/>
            <person name="Wu X."/>
            <person name="de Brujin I."/>
            <person name="Lundin D."/>
            <person name="Andersson A."/>
            <person name="Bertilsson S."/>
            <person name="Dopson M."/>
        </authorList>
    </citation>
    <scope>NUCLEOTIDE SEQUENCE</scope>
    <source>
        <strain evidence="1">MM415A01100</strain>
        <strain evidence="2">MM415B04301</strain>
    </source>
</reference>
<dbReference type="EMBL" id="MT142327">
    <property type="protein sequence ID" value="QJA78231.1"/>
    <property type="molecule type" value="Genomic_DNA"/>
</dbReference>
<gene>
    <name evidence="1" type="ORF">MM415A01100_0002</name>
    <name evidence="2" type="ORF">MM415B04301_0006</name>
</gene>
<sequence>MKPIPSVHKLFKPRAELLLHPNIPKPLHGVNPRTVLGQGWWDKVRKLAYKQHGFRCHACGVWAGSAKFKKILHAHEVYDINYLTGEVRLKEIVALCWACHMYIHSGMLKTLIKKKQITTKVYKAVLKHGRDTLRAAGFKRFRPAKSKVFAAWSKWRLIFQDGTVIQTPYKDYEEWRKKYGR</sequence>
<protein>
    <submittedName>
        <fullName evidence="2">Uncharacterized protein</fullName>
    </submittedName>
</protein>
<accession>A0A6M3LFV5</accession>